<feature type="coiled-coil region" evidence="3">
    <location>
        <begin position="288"/>
        <end position="322"/>
    </location>
</feature>
<feature type="coiled-coil region" evidence="3">
    <location>
        <begin position="431"/>
        <end position="480"/>
    </location>
</feature>
<dbReference type="PANTHER" id="PTHR19853">
    <property type="entry name" value="WD REPEAT CONTAINING PROTEIN 3 WDR3"/>
    <property type="match status" value="1"/>
</dbReference>
<sequence length="494" mass="58544">MYEEGSSIAAATEDADHYVAQLAKQVGANYVLNKKALIEIMTRHHCFPNEHRVIIWRYLFRLPMNEEAYALYAQQPIHPSVKKLPNTLPIRYSVISNRLMRLLSALTYWHPPLAECDWLPGLVFPFLRLFERDSIVLFEVTMTIISNWCTEWLTFIPNPPITVLSRIDRICKAEGGSAPLAVSWPALRSLFAEVATTDAALILFDNILAARPVFLEYLVASFSLIKGEKVIDERNVHTIIERARRLYAKDSIKNPNNSSFVPLPRGFYPVLNIVEKVPKWREKEVTRIKREAEAAKQQEELNDELEKESIRIERKRKNWMAERAVLREIEEEQMMEFRRRERELLIKENYQEEISQQIRRERLRNRRIEEENAINEWKRDCERVQNEIREVMDTRKKTWTNWIHTKEEAAKIAEDEIKLELDLLKQRDISHAREIEQHNRLLEKAAEEETEIMNRAMKRNAELVSQRAAMKRELEEARRNQIQTFYRRKNSSKK</sequence>
<comment type="caution">
    <text evidence="4">The sequence shown here is derived from an EMBL/GenBank/DDBJ whole genome shotgun (WGS) entry which is preliminary data.</text>
</comment>
<feature type="coiled-coil region" evidence="3">
    <location>
        <begin position="351"/>
        <end position="394"/>
    </location>
</feature>
<organism evidence="4 5">
    <name type="scientific">Tritrichomonas musculus</name>
    <dbReference type="NCBI Taxonomy" id="1915356"/>
    <lineage>
        <taxon>Eukaryota</taxon>
        <taxon>Metamonada</taxon>
        <taxon>Parabasalia</taxon>
        <taxon>Tritrichomonadida</taxon>
        <taxon>Tritrichomonadidae</taxon>
        <taxon>Tritrichomonas</taxon>
    </lineage>
</organism>
<keyword evidence="1" id="KW-0853">WD repeat</keyword>
<accession>A0ABR2K8F4</accession>
<evidence type="ECO:0000313" key="5">
    <source>
        <dbReference type="Proteomes" id="UP001470230"/>
    </source>
</evidence>
<keyword evidence="3" id="KW-0175">Coiled coil</keyword>
<reference evidence="4 5" key="1">
    <citation type="submission" date="2024-04" db="EMBL/GenBank/DDBJ databases">
        <title>Tritrichomonas musculus Genome.</title>
        <authorList>
            <person name="Alves-Ferreira E."/>
            <person name="Grigg M."/>
            <person name="Lorenzi H."/>
            <person name="Galac M."/>
        </authorList>
    </citation>
    <scope>NUCLEOTIDE SEQUENCE [LARGE SCALE GENOMIC DNA]</scope>
    <source>
        <strain evidence="4 5">EAF2021</strain>
    </source>
</reference>
<protein>
    <recommendedName>
        <fullName evidence="6">Rab-GAP TBC domain-containing protein</fullName>
    </recommendedName>
</protein>
<name>A0ABR2K8F4_9EUKA</name>
<evidence type="ECO:0000313" key="4">
    <source>
        <dbReference type="EMBL" id="KAK8887202.1"/>
    </source>
</evidence>
<dbReference type="EMBL" id="JAPFFF010000006">
    <property type="protein sequence ID" value="KAK8887202.1"/>
    <property type="molecule type" value="Genomic_DNA"/>
</dbReference>
<dbReference type="InterPro" id="IPR051570">
    <property type="entry name" value="TBC1_cilium_biogenesis"/>
</dbReference>
<proteinExistence type="predicted"/>
<evidence type="ECO:0000256" key="3">
    <source>
        <dbReference type="SAM" id="Coils"/>
    </source>
</evidence>
<evidence type="ECO:0008006" key="6">
    <source>
        <dbReference type="Google" id="ProtNLM"/>
    </source>
</evidence>
<gene>
    <name evidence="4" type="ORF">M9Y10_038240</name>
</gene>
<evidence type="ECO:0000256" key="2">
    <source>
        <dbReference type="ARBA" id="ARBA00022737"/>
    </source>
</evidence>
<keyword evidence="2" id="KW-0677">Repeat</keyword>
<dbReference type="Proteomes" id="UP001470230">
    <property type="component" value="Unassembled WGS sequence"/>
</dbReference>
<keyword evidence="5" id="KW-1185">Reference proteome</keyword>
<evidence type="ECO:0000256" key="1">
    <source>
        <dbReference type="ARBA" id="ARBA00022574"/>
    </source>
</evidence>
<dbReference type="PANTHER" id="PTHR19853:SF1">
    <property type="entry name" value="TBC1 DOMAIN FAMILY MEMBER 31"/>
    <property type="match status" value="1"/>
</dbReference>